<dbReference type="RefSeq" id="WP_188595877.1">
    <property type="nucleotide sequence ID" value="NZ_BMNL01000001.1"/>
</dbReference>
<name>A0A830GSW1_9CREN</name>
<reference evidence="1" key="1">
    <citation type="journal article" date="2014" name="Int. J. Syst. Evol. Microbiol.">
        <title>Complete genome sequence of Corynebacterium casei LMG S-19264T (=DSM 44701T), isolated from a smear-ripened cheese.</title>
        <authorList>
            <consortium name="US DOE Joint Genome Institute (JGI-PGF)"/>
            <person name="Walter F."/>
            <person name="Albersmeier A."/>
            <person name="Kalinowski J."/>
            <person name="Ruckert C."/>
        </authorList>
    </citation>
    <scope>NUCLEOTIDE SEQUENCE</scope>
    <source>
        <strain evidence="1">JCM 10088</strain>
    </source>
</reference>
<comment type="caution">
    <text evidence="1">The sequence shown here is derived from an EMBL/GenBank/DDBJ whole genome shotgun (WGS) entry which is preliminary data.</text>
</comment>
<organism evidence="1 2">
    <name type="scientific">Thermocladium modestius</name>
    <dbReference type="NCBI Taxonomy" id="62609"/>
    <lineage>
        <taxon>Archaea</taxon>
        <taxon>Thermoproteota</taxon>
        <taxon>Thermoprotei</taxon>
        <taxon>Thermoproteales</taxon>
        <taxon>Thermoproteaceae</taxon>
        <taxon>Thermocladium</taxon>
    </lineage>
</organism>
<dbReference type="EMBL" id="BMNL01000001">
    <property type="protein sequence ID" value="GGP19850.1"/>
    <property type="molecule type" value="Genomic_DNA"/>
</dbReference>
<keyword evidence="2" id="KW-1185">Reference proteome</keyword>
<proteinExistence type="predicted"/>
<dbReference type="OrthoDB" id="25921at2157"/>
<reference evidence="1" key="2">
    <citation type="submission" date="2020-09" db="EMBL/GenBank/DDBJ databases">
        <authorList>
            <person name="Sun Q."/>
            <person name="Ohkuma M."/>
        </authorList>
    </citation>
    <scope>NUCLEOTIDE SEQUENCE</scope>
    <source>
        <strain evidence="1">JCM 10088</strain>
    </source>
</reference>
<gene>
    <name evidence="1" type="ORF">GCM10007981_05200</name>
</gene>
<evidence type="ECO:0000313" key="2">
    <source>
        <dbReference type="Proteomes" id="UP000610960"/>
    </source>
</evidence>
<evidence type="ECO:0000313" key="1">
    <source>
        <dbReference type="EMBL" id="GGP19850.1"/>
    </source>
</evidence>
<protein>
    <submittedName>
        <fullName evidence="1">Uncharacterized protein</fullName>
    </submittedName>
</protein>
<sequence>MPRDSPWELRRAVELMEKRGFKTVETGSNFALMELRRMRALVIYPLRDYLQLSSIDDVIKEFMLDKADSIVVVSERPYYLSDELNSAIERANLSGRTIGARVYPVYAGDIDGQLNVTMGIMLANNYDKVGNSDEADGQCPSCGEPMRVVFDNHVMDEGEESREQVLVCKRCGLKIHRFIHASGDAGSLASILHG</sequence>
<accession>A0A830GSW1</accession>
<dbReference type="Proteomes" id="UP000610960">
    <property type="component" value="Unassembled WGS sequence"/>
</dbReference>
<dbReference type="AlphaFoldDB" id="A0A830GSW1"/>